<gene>
    <name evidence="1" type="ORF">H9891_07320</name>
</gene>
<protein>
    <submittedName>
        <fullName evidence="1">Uncharacterized protein</fullName>
    </submittedName>
</protein>
<proteinExistence type="predicted"/>
<evidence type="ECO:0000313" key="1">
    <source>
        <dbReference type="EMBL" id="HIW12954.1"/>
    </source>
</evidence>
<dbReference type="EMBL" id="DXHR01000025">
    <property type="protein sequence ID" value="HIW12954.1"/>
    <property type="molecule type" value="Genomic_DNA"/>
</dbReference>
<dbReference type="Proteomes" id="UP000823989">
    <property type="component" value="Unassembled WGS sequence"/>
</dbReference>
<reference evidence="1" key="1">
    <citation type="journal article" date="2021" name="PeerJ">
        <title>Extensive microbial diversity within the chicken gut microbiome revealed by metagenomics and culture.</title>
        <authorList>
            <person name="Gilroy R."/>
            <person name="Ravi A."/>
            <person name="Getino M."/>
            <person name="Pursley I."/>
            <person name="Horton D.L."/>
            <person name="Alikhan N.F."/>
            <person name="Baker D."/>
            <person name="Gharbi K."/>
            <person name="Hall N."/>
            <person name="Watson M."/>
            <person name="Adriaenssens E.M."/>
            <person name="Foster-Nyarko E."/>
            <person name="Jarju S."/>
            <person name="Secka A."/>
            <person name="Antonio M."/>
            <person name="Oren A."/>
            <person name="Chaudhuri R.R."/>
            <person name="La Ragione R."/>
            <person name="Hildebrand F."/>
            <person name="Pallen M.J."/>
        </authorList>
    </citation>
    <scope>NUCLEOTIDE SEQUENCE</scope>
    <source>
        <strain evidence="1">ChiHjej13B12-752</strain>
    </source>
</reference>
<evidence type="ECO:0000313" key="2">
    <source>
        <dbReference type="Proteomes" id="UP000823989"/>
    </source>
</evidence>
<organism evidence="1 2">
    <name type="scientific">Candidatus Salinicoccus stercoripullorum</name>
    <dbReference type="NCBI Taxonomy" id="2838756"/>
    <lineage>
        <taxon>Bacteria</taxon>
        <taxon>Bacillati</taxon>
        <taxon>Bacillota</taxon>
        <taxon>Bacilli</taxon>
        <taxon>Bacillales</taxon>
        <taxon>Staphylococcaceae</taxon>
        <taxon>Salinicoccus</taxon>
    </lineage>
</organism>
<reference evidence="1" key="2">
    <citation type="submission" date="2021-04" db="EMBL/GenBank/DDBJ databases">
        <authorList>
            <person name="Gilroy R."/>
        </authorList>
    </citation>
    <scope>NUCLEOTIDE SEQUENCE</scope>
    <source>
        <strain evidence="1">ChiHjej13B12-752</strain>
    </source>
</reference>
<dbReference type="AlphaFoldDB" id="A0A9D1QI51"/>
<comment type="caution">
    <text evidence="1">The sequence shown here is derived from an EMBL/GenBank/DDBJ whole genome shotgun (WGS) entry which is preliminary data.</text>
</comment>
<accession>A0A9D1QI51</accession>
<name>A0A9D1QI51_9STAP</name>
<sequence>MKTIQRNHNLSEGFTSEILAKEDFSSPNTVLPGMKKALHPGSEIFASLNHWDEPNRFMLKNIIIESARTMTDADGFVTDQIFSDHYHHLDLQFVIELSKVIGRRHFIAGPSFSKVPAFLQSRLLDELVDHDASGIMYDVRDTDMDDFDTLQPLAKLKIHAKKRIVIIPLVRDESQLRELTGSIPFDTVALDRQT</sequence>